<evidence type="ECO:0000259" key="3">
    <source>
        <dbReference type="PROSITE" id="PS51186"/>
    </source>
</evidence>
<name>A0A6N7Y571_9FIRM</name>
<dbReference type="InterPro" id="IPR000182">
    <property type="entry name" value="GNAT_dom"/>
</dbReference>
<keyword evidence="2" id="KW-0012">Acyltransferase</keyword>
<dbReference type="RefSeq" id="WP_154443145.1">
    <property type="nucleotide sequence ID" value="NZ_VUNQ01000117.1"/>
</dbReference>
<dbReference type="Pfam" id="PF00583">
    <property type="entry name" value="Acetyltransf_1"/>
    <property type="match status" value="1"/>
</dbReference>
<evidence type="ECO:0000256" key="1">
    <source>
        <dbReference type="ARBA" id="ARBA00022679"/>
    </source>
</evidence>
<evidence type="ECO:0000313" key="5">
    <source>
        <dbReference type="Proteomes" id="UP000469523"/>
    </source>
</evidence>
<dbReference type="InterPro" id="IPR016181">
    <property type="entry name" value="Acyl_CoA_acyltransferase"/>
</dbReference>
<evidence type="ECO:0000313" key="4">
    <source>
        <dbReference type="EMBL" id="MSU03598.1"/>
    </source>
</evidence>
<keyword evidence="1 4" id="KW-0808">Transferase</keyword>
<protein>
    <submittedName>
        <fullName evidence="4">GNAT family N-acetyltransferase</fullName>
    </submittedName>
</protein>
<dbReference type="AlphaFoldDB" id="A0A6N7Y571"/>
<comment type="caution">
    <text evidence="4">The sequence shown here is derived from an EMBL/GenBank/DDBJ whole genome shotgun (WGS) entry which is preliminary data.</text>
</comment>
<accession>A0A6N7Y571</accession>
<proteinExistence type="predicted"/>
<dbReference type="PANTHER" id="PTHR43420:SF52">
    <property type="entry name" value="N-ACETYLTRANSFERASE YODP"/>
    <property type="match status" value="1"/>
</dbReference>
<sequence length="149" mass="18058">MEDIVRLTLKDLDDIYIFDTICFPTDYTKREYWIELLEDKRTFVFAFKENNIIKANISIYNWKGEDDYIKIMSIGTHPDHRNKGYAHMLMQYIIDEMLKDDMHIFKAETRESNLKMQKVFEDFGYKINSKVEEYFDNPIETAYKYSLEI</sequence>
<dbReference type="InterPro" id="IPR050680">
    <property type="entry name" value="YpeA/RimI_acetyltransf"/>
</dbReference>
<feature type="domain" description="N-acetyltransferase" evidence="3">
    <location>
        <begin position="2"/>
        <end position="149"/>
    </location>
</feature>
<keyword evidence="5" id="KW-1185">Reference proteome</keyword>
<dbReference type="GO" id="GO:0016747">
    <property type="term" value="F:acyltransferase activity, transferring groups other than amino-acyl groups"/>
    <property type="evidence" value="ECO:0007669"/>
    <property type="project" value="InterPro"/>
</dbReference>
<dbReference type="Proteomes" id="UP000469523">
    <property type="component" value="Unassembled WGS sequence"/>
</dbReference>
<dbReference type="SUPFAM" id="SSF55729">
    <property type="entry name" value="Acyl-CoA N-acyltransferases (Nat)"/>
    <property type="match status" value="1"/>
</dbReference>
<dbReference type="PROSITE" id="PS51186">
    <property type="entry name" value="GNAT"/>
    <property type="match status" value="1"/>
</dbReference>
<dbReference type="EMBL" id="VUNQ01000117">
    <property type="protein sequence ID" value="MSU03598.1"/>
    <property type="molecule type" value="Genomic_DNA"/>
</dbReference>
<evidence type="ECO:0000256" key="2">
    <source>
        <dbReference type="ARBA" id="ARBA00023315"/>
    </source>
</evidence>
<organism evidence="4 5">
    <name type="scientific">Tissierella pigra</name>
    <dbReference type="NCBI Taxonomy" id="2607614"/>
    <lineage>
        <taxon>Bacteria</taxon>
        <taxon>Bacillati</taxon>
        <taxon>Bacillota</taxon>
        <taxon>Tissierellia</taxon>
        <taxon>Tissierellales</taxon>
        <taxon>Tissierellaceae</taxon>
        <taxon>Tissierella</taxon>
    </lineage>
</organism>
<gene>
    <name evidence="4" type="ORF">FYJ83_19375</name>
</gene>
<dbReference type="Gene3D" id="3.40.630.30">
    <property type="match status" value="1"/>
</dbReference>
<dbReference type="PANTHER" id="PTHR43420">
    <property type="entry name" value="ACETYLTRANSFERASE"/>
    <property type="match status" value="1"/>
</dbReference>
<reference evidence="4 5" key="1">
    <citation type="submission" date="2019-09" db="EMBL/GenBank/DDBJ databases">
        <title>In-depth cultivation of the pig gut microbiome towards novel bacterial diversity and tailored functional studies.</title>
        <authorList>
            <person name="Wylensek D."/>
            <person name="Hitch T.C.A."/>
            <person name="Clavel T."/>
        </authorList>
    </citation>
    <scope>NUCLEOTIDE SEQUENCE [LARGE SCALE GENOMIC DNA]</scope>
    <source>
        <strain evidence="4 5">WCA3-693-APC-4?</strain>
    </source>
</reference>
<dbReference type="CDD" id="cd04301">
    <property type="entry name" value="NAT_SF"/>
    <property type="match status" value="1"/>
</dbReference>